<feature type="transmembrane region" description="Helical" evidence="1">
    <location>
        <begin position="27"/>
        <end position="46"/>
    </location>
</feature>
<dbReference type="AlphaFoldDB" id="J9G2K7"/>
<name>J9G2K7_9ZZZZ</name>
<reference evidence="2" key="1">
    <citation type="journal article" date="2012" name="PLoS ONE">
        <title>Gene sets for utilization of primary and secondary nutrition supplies in the distal gut of endangered iberian lynx.</title>
        <authorList>
            <person name="Alcaide M."/>
            <person name="Messina E."/>
            <person name="Richter M."/>
            <person name="Bargiela R."/>
            <person name="Peplies J."/>
            <person name="Huws S.A."/>
            <person name="Newbold C.J."/>
            <person name="Golyshin P.N."/>
            <person name="Simon M.A."/>
            <person name="Lopez G."/>
            <person name="Yakimov M.M."/>
            <person name="Ferrer M."/>
        </authorList>
    </citation>
    <scope>NUCLEOTIDE SEQUENCE</scope>
</reference>
<keyword evidence="1" id="KW-1133">Transmembrane helix</keyword>
<sequence>MISLSHCCYVVCNQWIVVKSRLSLRDFTVVVMAVCAVAWILPRLYVRYRTFCFTF</sequence>
<keyword evidence="1" id="KW-0472">Membrane</keyword>
<gene>
    <name evidence="2" type="ORF">EVA_10835</name>
</gene>
<comment type="caution">
    <text evidence="2">The sequence shown here is derived from an EMBL/GenBank/DDBJ whole genome shotgun (WGS) entry which is preliminary data.</text>
</comment>
<evidence type="ECO:0000256" key="1">
    <source>
        <dbReference type="SAM" id="Phobius"/>
    </source>
</evidence>
<keyword evidence="1" id="KW-0812">Transmembrane</keyword>
<dbReference type="EMBL" id="AMCI01003109">
    <property type="protein sequence ID" value="EJX01054.1"/>
    <property type="molecule type" value="Genomic_DNA"/>
</dbReference>
<protein>
    <submittedName>
        <fullName evidence="2">Uncharacterized protein</fullName>
    </submittedName>
</protein>
<proteinExistence type="predicted"/>
<accession>J9G2K7</accession>
<evidence type="ECO:0000313" key="2">
    <source>
        <dbReference type="EMBL" id="EJX01054.1"/>
    </source>
</evidence>
<organism evidence="2">
    <name type="scientific">gut metagenome</name>
    <dbReference type="NCBI Taxonomy" id="749906"/>
    <lineage>
        <taxon>unclassified sequences</taxon>
        <taxon>metagenomes</taxon>
        <taxon>organismal metagenomes</taxon>
    </lineage>
</organism>